<dbReference type="Pfam" id="PF00005">
    <property type="entry name" value="ABC_tran"/>
    <property type="match status" value="1"/>
</dbReference>
<gene>
    <name evidence="6" type="ORF">FHW18_001676</name>
</gene>
<evidence type="ECO:0000256" key="2">
    <source>
        <dbReference type="ARBA" id="ARBA00022475"/>
    </source>
</evidence>
<dbReference type="InterPro" id="IPR027417">
    <property type="entry name" value="P-loop_NTPase"/>
</dbReference>
<dbReference type="PANTHER" id="PTHR45772">
    <property type="entry name" value="CONSERVED COMPONENT OF ABC TRANSPORTER FOR NATURAL AMINO ACIDS-RELATED"/>
    <property type="match status" value="1"/>
</dbReference>
<dbReference type="Gene3D" id="3.40.50.300">
    <property type="entry name" value="P-loop containing nucleotide triphosphate hydrolases"/>
    <property type="match status" value="1"/>
</dbReference>
<dbReference type="GO" id="GO:0005524">
    <property type="term" value="F:ATP binding"/>
    <property type="evidence" value="ECO:0007669"/>
    <property type="project" value="UniProtKB-KW"/>
</dbReference>
<dbReference type="FunFam" id="3.40.50.300:FF:000421">
    <property type="entry name" value="Branched-chain amino acid ABC transporter ATP-binding protein"/>
    <property type="match status" value="1"/>
</dbReference>
<proteinExistence type="predicted"/>
<dbReference type="AlphaFoldDB" id="A0A7Y9IT70"/>
<dbReference type="GO" id="GO:0005886">
    <property type="term" value="C:plasma membrane"/>
    <property type="evidence" value="ECO:0007669"/>
    <property type="project" value="TreeGrafter"/>
</dbReference>
<dbReference type="InterPro" id="IPR051120">
    <property type="entry name" value="ABC_AA/LPS_Transport"/>
</dbReference>
<dbReference type="CDD" id="cd03219">
    <property type="entry name" value="ABC_Mj1267_LivG_branched"/>
    <property type="match status" value="1"/>
</dbReference>
<name>A0A7Y9IT70_9BURK</name>
<accession>A0A7Y9IT70</accession>
<dbReference type="EMBL" id="JACBYR010000001">
    <property type="protein sequence ID" value="NYE82405.1"/>
    <property type="molecule type" value="Genomic_DNA"/>
</dbReference>
<dbReference type="Pfam" id="PF12399">
    <property type="entry name" value="BCA_ABC_TP_C"/>
    <property type="match status" value="1"/>
</dbReference>
<keyword evidence="1" id="KW-0813">Transport</keyword>
<keyword evidence="2" id="KW-0472">Membrane</keyword>
<evidence type="ECO:0000313" key="6">
    <source>
        <dbReference type="EMBL" id="NYE82405.1"/>
    </source>
</evidence>
<dbReference type="PROSITE" id="PS50893">
    <property type="entry name" value="ABC_TRANSPORTER_2"/>
    <property type="match status" value="1"/>
</dbReference>
<comment type="caution">
    <text evidence="6">The sequence shown here is derived from an EMBL/GenBank/DDBJ whole genome shotgun (WGS) entry which is preliminary data.</text>
</comment>
<dbReference type="RefSeq" id="WP_179585271.1">
    <property type="nucleotide sequence ID" value="NZ_JACBYR010000001.1"/>
</dbReference>
<dbReference type="Proteomes" id="UP000542125">
    <property type="component" value="Unassembled WGS sequence"/>
</dbReference>
<evidence type="ECO:0000256" key="1">
    <source>
        <dbReference type="ARBA" id="ARBA00022448"/>
    </source>
</evidence>
<dbReference type="PANTHER" id="PTHR45772:SF2">
    <property type="entry name" value="ABC TRANSPORTER ATP-BINDING PROTEIN"/>
    <property type="match status" value="1"/>
</dbReference>
<dbReference type="InterPro" id="IPR032823">
    <property type="entry name" value="BCA_ABC_TP_C"/>
</dbReference>
<dbReference type="InterPro" id="IPR003593">
    <property type="entry name" value="AAA+_ATPase"/>
</dbReference>
<dbReference type="SUPFAM" id="SSF52540">
    <property type="entry name" value="P-loop containing nucleoside triphosphate hydrolases"/>
    <property type="match status" value="1"/>
</dbReference>
<reference evidence="6 7" key="1">
    <citation type="submission" date="2020-07" db="EMBL/GenBank/DDBJ databases">
        <title>Genomic Encyclopedia of Type Strains, Phase IV (KMG-V): Genome sequencing to study the core and pangenomes of soil and plant-associated prokaryotes.</title>
        <authorList>
            <person name="Whitman W."/>
        </authorList>
    </citation>
    <scope>NUCLEOTIDE SEQUENCE [LARGE SCALE GENOMIC DNA]</scope>
    <source>
        <strain evidence="6 7">SAS40</strain>
    </source>
</reference>
<organism evidence="6 7">
    <name type="scientific">Pigmentiphaga litoralis</name>
    <dbReference type="NCBI Taxonomy" id="516702"/>
    <lineage>
        <taxon>Bacteria</taxon>
        <taxon>Pseudomonadati</taxon>
        <taxon>Pseudomonadota</taxon>
        <taxon>Betaproteobacteria</taxon>
        <taxon>Burkholderiales</taxon>
        <taxon>Alcaligenaceae</taxon>
        <taxon>Pigmentiphaga</taxon>
    </lineage>
</organism>
<evidence type="ECO:0000256" key="3">
    <source>
        <dbReference type="ARBA" id="ARBA00022741"/>
    </source>
</evidence>
<evidence type="ECO:0000259" key="5">
    <source>
        <dbReference type="PROSITE" id="PS50893"/>
    </source>
</evidence>
<keyword evidence="4 6" id="KW-0067">ATP-binding</keyword>
<evidence type="ECO:0000256" key="4">
    <source>
        <dbReference type="ARBA" id="ARBA00022840"/>
    </source>
</evidence>
<keyword evidence="3" id="KW-0547">Nucleotide-binding</keyword>
<protein>
    <submittedName>
        <fullName evidence="6">Branched-chain amino acid transport system ATP-binding protein</fullName>
    </submittedName>
</protein>
<keyword evidence="7" id="KW-1185">Reference proteome</keyword>
<dbReference type="InterPro" id="IPR003439">
    <property type="entry name" value="ABC_transporter-like_ATP-bd"/>
</dbReference>
<evidence type="ECO:0000313" key="7">
    <source>
        <dbReference type="Proteomes" id="UP000542125"/>
    </source>
</evidence>
<dbReference type="SMART" id="SM00382">
    <property type="entry name" value="AAA"/>
    <property type="match status" value="1"/>
</dbReference>
<keyword evidence="2" id="KW-1003">Cell membrane</keyword>
<feature type="domain" description="ABC transporter" evidence="5">
    <location>
        <begin position="15"/>
        <end position="255"/>
    </location>
</feature>
<sequence>MTAEHSDASTHDTLIETRNVSKRFGGFLALKDISVRIPRGKLTSIIGPNGAGKSTYFNMLSGAHTPSGGQVIFDGQDITGLKPHDFAHIGIAKSFQITNLFPRFTALENVRIALQAHVSRYGLWRKRSALAGLEERAMDLLRTVGLQDRARHRAHELAHGQQRSLEIAVALAADPKLLLMDEPTAGMSPEETRTMMHLIRELVEARTVVLVEHKMKMVMGISDRIVVLHHGELLAEGTPDDIRSDEQVKRVYLGQGNH</sequence>
<dbReference type="GO" id="GO:0016887">
    <property type="term" value="F:ATP hydrolysis activity"/>
    <property type="evidence" value="ECO:0007669"/>
    <property type="project" value="InterPro"/>
</dbReference>